<accession>A0A3N1CP33</accession>
<dbReference type="GO" id="GO:0005886">
    <property type="term" value="C:plasma membrane"/>
    <property type="evidence" value="ECO:0007669"/>
    <property type="project" value="UniProtKB-SubCell"/>
</dbReference>
<evidence type="ECO:0000256" key="1">
    <source>
        <dbReference type="ARBA" id="ARBA00004651"/>
    </source>
</evidence>
<feature type="transmembrane region" description="Helical" evidence="7">
    <location>
        <begin position="113"/>
        <end position="139"/>
    </location>
</feature>
<feature type="transmembrane region" description="Helical" evidence="7">
    <location>
        <begin position="26"/>
        <end position="53"/>
    </location>
</feature>
<evidence type="ECO:0000313" key="10">
    <source>
        <dbReference type="EMBL" id="ROO83071.1"/>
    </source>
</evidence>
<dbReference type="GO" id="GO:0055085">
    <property type="term" value="P:transmembrane transport"/>
    <property type="evidence" value="ECO:0007669"/>
    <property type="project" value="InterPro"/>
</dbReference>
<comment type="similarity">
    <text evidence="7">Belongs to the binding-protein-dependent transport system permease family.</text>
</comment>
<feature type="transmembrane region" description="Helical" evidence="7">
    <location>
        <begin position="200"/>
        <end position="219"/>
    </location>
</feature>
<sequence>MTADSLVRKKGPKDRRKKPRTNPRDVVMSWSMPVLGVIGTIVLWWAATAVFAIDPFLVPSPGDVLASFTTQPGYLMEQFWVTLLETIQGFALAVLIGVPIAVVIAMSKLVEQIVYPLLLIVNSVPKVAIAPILVVWMGFGQMPKIVMVFLLCFFPIVISTATGLKNTPTELVDLVKSLGSSHLQAFFKVRFPNAMPHVMVGLKTAISLAVIGAVIAEFVGADAGLGFVIVQSGASADTALAFASMALLGLMSVVLFYVLSALEKVLLPWAEDNR</sequence>
<dbReference type="PANTHER" id="PTHR30151">
    <property type="entry name" value="ALKANE SULFONATE ABC TRANSPORTER-RELATED, MEMBRANE SUBUNIT"/>
    <property type="match status" value="1"/>
</dbReference>
<evidence type="ECO:0000256" key="3">
    <source>
        <dbReference type="ARBA" id="ARBA00022475"/>
    </source>
</evidence>
<dbReference type="EMBL" id="RJKE01000001">
    <property type="protein sequence ID" value="ROO83071.1"/>
    <property type="molecule type" value="Genomic_DNA"/>
</dbReference>
<evidence type="ECO:0000256" key="8">
    <source>
        <dbReference type="SAM" id="MobiDB-lite"/>
    </source>
</evidence>
<dbReference type="Proteomes" id="UP000272400">
    <property type="component" value="Unassembled WGS sequence"/>
</dbReference>
<dbReference type="InterPro" id="IPR000515">
    <property type="entry name" value="MetI-like"/>
</dbReference>
<dbReference type="AlphaFoldDB" id="A0A3N1CP33"/>
<comment type="caution">
    <text evidence="10">The sequence shown here is derived from an EMBL/GenBank/DDBJ whole genome shotgun (WGS) entry which is preliminary data.</text>
</comment>
<dbReference type="Gene3D" id="1.10.3720.10">
    <property type="entry name" value="MetI-like"/>
    <property type="match status" value="1"/>
</dbReference>
<dbReference type="CDD" id="cd06261">
    <property type="entry name" value="TM_PBP2"/>
    <property type="match status" value="1"/>
</dbReference>
<evidence type="ECO:0000256" key="7">
    <source>
        <dbReference type="RuleBase" id="RU363032"/>
    </source>
</evidence>
<feature type="domain" description="ABC transmembrane type-1" evidence="9">
    <location>
        <begin position="79"/>
        <end position="263"/>
    </location>
</feature>
<feature type="transmembrane region" description="Helical" evidence="7">
    <location>
        <begin position="145"/>
        <end position="164"/>
    </location>
</feature>
<dbReference type="InterPro" id="IPR035906">
    <property type="entry name" value="MetI-like_sf"/>
</dbReference>
<dbReference type="PANTHER" id="PTHR30151:SF20">
    <property type="entry name" value="ABC TRANSPORTER PERMEASE PROTEIN HI_0355-RELATED"/>
    <property type="match status" value="1"/>
</dbReference>
<keyword evidence="11" id="KW-1185">Reference proteome</keyword>
<dbReference type="PROSITE" id="PS50928">
    <property type="entry name" value="ABC_TM1"/>
    <property type="match status" value="1"/>
</dbReference>
<keyword evidence="6 7" id="KW-0472">Membrane</keyword>
<keyword evidence="4 7" id="KW-0812">Transmembrane</keyword>
<feature type="compositionally biased region" description="Basic residues" evidence="8">
    <location>
        <begin position="8"/>
        <end position="21"/>
    </location>
</feature>
<comment type="subcellular location">
    <subcellularLocation>
        <location evidence="1 7">Cell membrane</location>
        <topology evidence="1 7">Multi-pass membrane protein</topology>
    </subcellularLocation>
</comment>
<evidence type="ECO:0000313" key="11">
    <source>
        <dbReference type="Proteomes" id="UP000272400"/>
    </source>
</evidence>
<organism evidence="10 11">
    <name type="scientific">Actinocorallia herbida</name>
    <dbReference type="NCBI Taxonomy" id="58109"/>
    <lineage>
        <taxon>Bacteria</taxon>
        <taxon>Bacillati</taxon>
        <taxon>Actinomycetota</taxon>
        <taxon>Actinomycetes</taxon>
        <taxon>Streptosporangiales</taxon>
        <taxon>Thermomonosporaceae</taxon>
        <taxon>Actinocorallia</taxon>
    </lineage>
</organism>
<evidence type="ECO:0000256" key="4">
    <source>
        <dbReference type="ARBA" id="ARBA00022692"/>
    </source>
</evidence>
<evidence type="ECO:0000256" key="6">
    <source>
        <dbReference type="ARBA" id="ARBA00023136"/>
    </source>
</evidence>
<reference evidence="10 11" key="1">
    <citation type="submission" date="2018-11" db="EMBL/GenBank/DDBJ databases">
        <title>Sequencing the genomes of 1000 actinobacteria strains.</title>
        <authorList>
            <person name="Klenk H.-P."/>
        </authorList>
    </citation>
    <scope>NUCLEOTIDE SEQUENCE [LARGE SCALE GENOMIC DNA]</scope>
    <source>
        <strain evidence="10 11">DSM 44254</strain>
    </source>
</reference>
<dbReference type="Pfam" id="PF00528">
    <property type="entry name" value="BPD_transp_1"/>
    <property type="match status" value="1"/>
</dbReference>
<keyword evidence="3" id="KW-1003">Cell membrane</keyword>
<protein>
    <submittedName>
        <fullName evidence="10">NitT/TauT family transport system permease protein</fullName>
    </submittedName>
</protein>
<name>A0A3N1CP33_9ACTN</name>
<keyword evidence="2 7" id="KW-0813">Transport</keyword>
<proteinExistence type="inferred from homology"/>
<dbReference type="RefSeq" id="WP_211359537.1">
    <property type="nucleotide sequence ID" value="NZ_RJKE01000001.1"/>
</dbReference>
<feature type="transmembrane region" description="Helical" evidence="7">
    <location>
        <begin position="86"/>
        <end position="106"/>
    </location>
</feature>
<dbReference type="SUPFAM" id="SSF161098">
    <property type="entry name" value="MetI-like"/>
    <property type="match status" value="1"/>
</dbReference>
<evidence type="ECO:0000256" key="2">
    <source>
        <dbReference type="ARBA" id="ARBA00022448"/>
    </source>
</evidence>
<feature type="transmembrane region" description="Helical" evidence="7">
    <location>
        <begin position="239"/>
        <end position="259"/>
    </location>
</feature>
<evidence type="ECO:0000259" key="9">
    <source>
        <dbReference type="PROSITE" id="PS50928"/>
    </source>
</evidence>
<gene>
    <name evidence="10" type="ORF">EDD29_0560</name>
</gene>
<keyword evidence="5 7" id="KW-1133">Transmembrane helix</keyword>
<feature type="region of interest" description="Disordered" evidence="8">
    <location>
        <begin position="1"/>
        <end position="23"/>
    </location>
</feature>
<evidence type="ECO:0000256" key="5">
    <source>
        <dbReference type="ARBA" id="ARBA00022989"/>
    </source>
</evidence>